<dbReference type="Proteomes" id="UP000244655">
    <property type="component" value="Plasmid pl78"/>
</dbReference>
<proteinExistence type="predicted"/>
<reference evidence="1 2" key="1">
    <citation type="submission" date="2018-01" db="EMBL/GenBank/DDBJ databases">
        <title>Genome sequence of Borrelia tachyglossi.</title>
        <authorList>
            <person name="Gofton A.W."/>
        </authorList>
    </citation>
    <scope>NUCLEOTIDE SEQUENCE [LARGE SCALE GENOMIC DNA]</scope>
    <source>
        <strain evidence="1 2">Bc-F10-1268</strain>
        <plasmid evidence="1 2">pl78</plasmid>
    </source>
</reference>
<name>A0A2S1LYH5_9SPIR</name>
<organism evidence="1 2">
    <name type="scientific">Candidatus Borreliella tachyglossi</name>
    <dbReference type="NCBI Taxonomy" id="1964448"/>
    <lineage>
        <taxon>Bacteria</taxon>
        <taxon>Pseudomonadati</taxon>
        <taxon>Spirochaetota</taxon>
        <taxon>Spirochaetia</taxon>
        <taxon>Spirochaetales</taxon>
        <taxon>Borreliaceae</taxon>
        <taxon>Borreliella</taxon>
    </lineage>
</organism>
<accession>A0A2S1LYH5</accession>
<dbReference type="AlphaFoldDB" id="A0A2S1LYH5"/>
<gene>
    <name evidence="1" type="ORF">CR532_04845</name>
</gene>
<geneLocation type="plasmid" evidence="1 2">
    <name>pl78</name>
</geneLocation>
<dbReference type="EMBL" id="CP025786">
    <property type="protein sequence ID" value="AWG43332.1"/>
    <property type="molecule type" value="Genomic_DNA"/>
</dbReference>
<evidence type="ECO:0000313" key="1">
    <source>
        <dbReference type="EMBL" id="AWG43332.1"/>
    </source>
</evidence>
<keyword evidence="1" id="KW-0614">Plasmid</keyword>
<sequence length="197" mass="23235">MSTMKDNFNPFMQAQYYIRTYPLQLNASIELKAETTSLDNQNIIMLTKAKLKSLSILAHKRSMNRKGIQNLIKLKNHADFKLFYDNNNIKYSLNFEDNHKKTINLIPYLNYHGLFSLHSAIKETPTSGTLLFASSFYVAIDFKWTYLNFLEFQKQITKIKLIHSRQLQYSYYLSISKNISQLLEILIDSKQLKEFIR</sequence>
<protein>
    <submittedName>
        <fullName evidence="1">Uncharacterized protein</fullName>
    </submittedName>
</protein>
<dbReference type="OrthoDB" id="352640at2"/>
<keyword evidence="2" id="KW-1185">Reference proteome</keyword>
<evidence type="ECO:0000313" key="2">
    <source>
        <dbReference type="Proteomes" id="UP000244655"/>
    </source>
</evidence>